<reference evidence="1 2" key="1">
    <citation type="journal article" date="2012" name="Genome Biol.">
        <title>Genome and low-iron response of an oceanic diatom adapted to chronic iron limitation.</title>
        <authorList>
            <person name="Lommer M."/>
            <person name="Specht M."/>
            <person name="Roy A.S."/>
            <person name="Kraemer L."/>
            <person name="Andreson R."/>
            <person name="Gutowska M.A."/>
            <person name="Wolf J."/>
            <person name="Bergner S.V."/>
            <person name="Schilhabel M.B."/>
            <person name="Klostermeier U.C."/>
            <person name="Beiko R.G."/>
            <person name="Rosenstiel P."/>
            <person name="Hippler M."/>
            <person name="Laroche J."/>
        </authorList>
    </citation>
    <scope>NUCLEOTIDE SEQUENCE [LARGE SCALE GENOMIC DNA]</scope>
    <source>
        <strain evidence="1 2">CCMP1005</strain>
    </source>
</reference>
<keyword evidence="2" id="KW-1185">Reference proteome</keyword>
<evidence type="ECO:0000313" key="2">
    <source>
        <dbReference type="Proteomes" id="UP000266841"/>
    </source>
</evidence>
<evidence type="ECO:0000313" key="1">
    <source>
        <dbReference type="EMBL" id="EJK74176.1"/>
    </source>
</evidence>
<protein>
    <submittedName>
        <fullName evidence="1">Uncharacterized protein</fullName>
    </submittedName>
</protein>
<name>K0TJV1_THAOC</name>
<gene>
    <name evidence="1" type="ORF">THAOC_04163</name>
</gene>
<dbReference type="Proteomes" id="UP000266841">
    <property type="component" value="Unassembled WGS sequence"/>
</dbReference>
<accession>K0TJV1</accession>
<organism evidence="1 2">
    <name type="scientific">Thalassiosira oceanica</name>
    <name type="common">Marine diatom</name>
    <dbReference type="NCBI Taxonomy" id="159749"/>
    <lineage>
        <taxon>Eukaryota</taxon>
        <taxon>Sar</taxon>
        <taxon>Stramenopiles</taxon>
        <taxon>Ochrophyta</taxon>
        <taxon>Bacillariophyta</taxon>
        <taxon>Coscinodiscophyceae</taxon>
        <taxon>Thalassiosirophycidae</taxon>
        <taxon>Thalassiosirales</taxon>
        <taxon>Thalassiosiraceae</taxon>
        <taxon>Thalassiosira</taxon>
    </lineage>
</organism>
<proteinExistence type="predicted"/>
<comment type="caution">
    <text evidence="1">The sequence shown here is derived from an EMBL/GenBank/DDBJ whole genome shotgun (WGS) entry which is preliminary data.</text>
</comment>
<sequence>MTKTPTGKSNTATPPKPAVVKAVTPNKKTSSTRRFQRHRDHQLRVSKEEVKVHYIQVRGEGNAKFAFAAYFLSMTKHGFGHIALGDAKKDELLDKDNRFIGVHSWRLDGKDDKYVLIDPSKKYATKSFFFAFETDEELQELLQMICDHYNANAQPKYNTVYKAVPGTTHALNNNYNTLKDVLGHTLTTSIVAPWYANEIRDGSFAAVQDSVVPIYFGDDADIPSVVEALNNTIKYILITRGGQPLPGKVRHFHVQGMADLALYDRHVRGGRGPGRGSGALAVNGLVGLTFLSDLEMSFFRRGSRAMAVEKG</sequence>
<dbReference type="EMBL" id="AGNL01003893">
    <property type="protein sequence ID" value="EJK74176.1"/>
    <property type="molecule type" value="Genomic_DNA"/>
</dbReference>
<dbReference type="AlphaFoldDB" id="K0TJV1"/>